<evidence type="ECO:0000313" key="2">
    <source>
        <dbReference type="Proteomes" id="UP000286415"/>
    </source>
</evidence>
<organism evidence="1 2">
    <name type="scientific">Clonorchis sinensis</name>
    <name type="common">Chinese liver fluke</name>
    <dbReference type="NCBI Taxonomy" id="79923"/>
    <lineage>
        <taxon>Eukaryota</taxon>
        <taxon>Metazoa</taxon>
        <taxon>Spiralia</taxon>
        <taxon>Lophotrochozoa</taxon>
        <taxon>Platyhelminthes</taxon>
        <taxon>Trematoda</taxon>
        <taxon>Digenea</taxon>
        <taxon>Opisthorchiida</taxon>
        <taxon>Opisthorchiata</taxon>
        <taxon>Opisthorchiidae</taxon>
        <taxon>Clonorchis</taxon>
    </lineage>
</organism>
<dbReference type="Proteomes" id="UP000286415">
    <property type="component" value="Unassembled WGS sequence"/>
</dbReference>
<name>A0A8T1N0I3_CLOSI</name>
<comment type="caution">
    <text evidence="1">The sequence shown here is derived from an EMBL/GenBank/DDBJ whole genome shotgun (WGS) entry which is preliminary data.</text>
</comment>
<protein>
    <submittedName>
        <fullName evidence="1">Uncharacterized protein</fullName>
    </submittedName>
</protein>
<keyword evidence="2" id="KW-1185">Reference proteome</keyword>
<evidence type="ECO:0000313" key="1">
    <source>
        <dbReference type="EMBL" id="KAG5454632.1"/>
    </source>
</evidence>
<reference evidence="1 2" key="1">
    <citation type="journal article" date="2018" name="Biotechnol. Adv.">
        <title>Improved genomic resources and new bioinformatic workflow for the carcinogenic parasite Clonorchis sinensis: Biotechnological implications.</title>
        <authorList>
            <person name="Wang D."/>
            <person name="Korhonen P.K."/>
            <person name="Gasser R.B."/>
            <person name="Young N.D."/>
        </authorList>
    </citation>
    <scope>NUCLEOTIDE SEQUENCE [LARGE SCALE GENOMIC DNA]</scope>
    <source>
        <strain evidence="1">Cs-k2</strain>
    </source>
</reference>
<sequence>MQFWISDGSHGLTPPVLVGSIKNSIGYSEVATERMGDSVTIKLHGIVDENSDFVGVYHDLCGHCQAVLLPSCEDSLVRKFQKLESVAKFCEKEAPTHCAVSEIINITTEHKISTISTIGVRLTEPDGFDSVSPTLEVWLDTSLRTGGKVSWDTKKFRPSKQTSKEIVIPINRTGNSRLNLHYTVLKQTDGQCIPHKGIVSAAVSEILTTSTKSISTEDRIQYWITSEKMAHTPRITAGTIKVKLDANNHIVSAER</sequence>
<dbReference type="EMBL" id="NIRI02000005">
    <property type="protein sequence ID" value="KAG5454632.1"/>
    <property type="molecule type" value="Genomic_DNA"/>
</dbReference>
<reference evidence="1 2" key="2">
    <citation type="journal article" date="2021" name="Genomics">
        <title>High-quality reference genome for Clonorchis sinensis.</title>
        <authorList>
            <person name="Young N.D."/>
            <person name="Stroehlein A.J."/>
            <person name="Kinkar L."/>
            <person name="Wang T."/>
            <person name="Sohn W.M."/>
            <person name="Chang B.C.H."/>
            <person name="Kaur P."/>
            <person name="Weisz D."/>
            <person name="Dudchenko O."/>
            <person name="Aiden E.L."/>
            <person name="Korhonen P.K."/>
            <person name="Gasser R.B."/>
        </authorList>
    </citation>
    <scope>NUCLEOTIDE SEQUENCE [LARGE SCALE GENOMIC DNA]</scope>
    <source>
        <strain evidence="1">Cs-k2</strain>
    </source>
</reference>
<proteinExistence type="predicted"/>
<accession>A0A8T1N0I3</accession>
<gene>
    <name evidence="1" type="ORF">CSKR_106025</name>
</gene>
<dbReference type="OrthoDB" id="10610849at2759"/>